<dbReference type="InterPro" id="IPR001223">
    <property type="entry name" value="Glyco_hydro18_cat"/>
</dbReference>
<dbReference type="PROSITE" id="PS51910">
    <property type="entry name" value="GH18_2"/>
    <property type="match status" value="1"/>
</dbReference>
<dbReference type="PROSITE" id="PS01095">
    <property type="entry name" value="GH18_1"/>
    <property type="match status" value="1"/>
</dbReference>
<dbReference type="Pfam" id="PF00041">
    <property type="entry name" value="fn3"/>
    <property type="match status" value="1"/>
</dbReference>
<accession>A0A7W7XX53</accession>
<feature type="domain" description="GH18" evidence="11">
    <location>
        <begin position="228"/>
        <end position="629"/>
    </location>
</feature>
<dbReference type="Pfam" id="PF17957">
    <property type="entry name" value="Big_7"/>
    <property type="match status" value="1"/>
</dbReference>
<evidence type="ECO:0000256" key="3">
    <source>
        <dbReference type="ARBA" id="ARBA00012729"/>
    </source>
</evidence>
<dbReference type="InterPro" id="IPR013783">
    <property type="entry name" value="Ig-like_fold"/>
</dbReference>
<proteinExistence type="inferred from homology"/>
<evidence type="ECO:0000256" key="8">
    <source>
        <dbReference type="RuleBase" id="RU000489"/>
    </source>
</evidence>
<feature type="domain" description="Fibronectin type-III" evidence="10">
    <location>
        <begin position="129"/>
        <end position="220"/>
    </location>
</feature>
<name>A0A7W7XX53_9GAMM</name>
<dbReference type="Gene3D" id="3.20.20.80">
    <property type="entry name" value="Glycosidases"/>
    <property type="match status" value="1"/>
</dbReference>
<dbReference type="EMBL" id="JACHHX010000001">
    <property type="protein sequence ID" value="MBB5014378.1"/>
    <property type="molecule type" value="Genomic_DNA"/>
</dbReference>
<comment type="similarity">
    <text evidence="2">Belongs to the glycosyl hydrolase 18 family. Chitinase class II subfamily.</text>
</comment>
<dbReference type="InterPro" id="IPR011583">
    <property type="entry name" value="Chitinase_II/V-like_cat"/>
</dbReference>
<evidence type="ECO:0000256" key="6">
    <source>
        <dbReference type="ARBA" id="ARBA00023295"/>
    </source>
</evidence>
<keyword evidence="7" id="KW-0624">Polysaccharide degradation</keyword>
<keyword evidence="5" id="KW-0146">Chitin degradation</keyword>
<dbReference type="SUPFAM" id="SSF49265">
    <property type="entry name" value="Fibronectin type III"/>
    <property type="match status" value="1"/>
</dbReference>
<dbReference type="InterPro" id="IPR017853">
    <property type="entry name" value="GH"/>
</dbReference>
<reference evidence="12 13" key="1">
    <citation type="submission" date="2020-08" db="EMBL/GenBank/DDBJ databases">
        <title>Genomic Encyclopedia of Type Strains, Phase IV (KMG-IV): sequencing the most valuable type-strain genomes for metagenomic binning, comparative biology and taxonomic classification.</title>
        <authorList>
            <person name="Goeker M."/>
        </authorList>
    </citation>
    <scope>NUCLEOTIDE SEQUENCE [LARGE SCALE GENOMIC DNA]</scope>
    <source>
        <strain evidence="12 13">DSM 25897</strain>
    </source>
</reference>
<keyword evidence="13" id="KW-1185">Reference proteome</keyword>
<evidence type="ECO:0000259" key="10">
    <source>
        <dbReference type="PROSITE" id="PS50853"/>
    </source>
</evidence>
<evidence type="ECO:0000256" key="5">
    <source>
        <dbReference type="ARBA" id="ARBA00023024"/>
    </source>
</evidence>
<dbReference type="Pfam" id="PF00704">
    <property type="entry name" value="Glyco_hydro_18"/>
    <property type="match status" value="1"/>
</dbReference>
<dbReference type="Gene3D" id="3.10.50.10">
    <property type="match status" value="1"/>
</dbReference>
<keyword evidence="6 8" id="KW-0326">Glycosidase</keyword>
<dbReference type="CDD" id="cd06548">
    <property type="entry name" value="GH18_chitinase"/>
    <property type="match status" value="1"/>
</dbReference>
<dbReference type="InterPro" id="IPR003961">
    <property type="entry name" value="FN3_dom"/>
</dbReference>
<keyword evidence="4 8" id="KW-0378">Hydrolase</keyword>
<evidence type="ECO:0000259" key="11">
    <source>
        <dbReference type="PROSITE" id="PS51910"/>
    </source>
</evidence>
<dbReference type="SUPFAM" id="SSF54556">
    <property type="entry name" value="Chitinase insertion domain"/>
    <property type="match status" value="1"/>
</dbReference>
<sequence>MRISFKTLTLSGLLLALPVLAFAQGRPGASNQPPTAVIVTPGGGAQFDAGADIAIEADAHDSDGRISRVDFYQGTTLLGRVSKAPWRLVWRGVPAGEYSLTVVATDNAKATGRSAPVVITVNAKTDTTPPSVPTGLAPNGQTTSSISLSWNASSDEAGGSGVAGYDVFRDGVKVASPASTGYTDSGLSADTAYSYAVRARDHAGNTSALSPAISVRTARAGGDSGEPARVVGYFTQWGIYTQGYRVKDLDSSGAASRLTHLIYAFGNVRDNRCELGVLKATNPDTGEGGDAYADYSRTYSAAESVDGKGDVWNQPLRGHWNQLKKLKARHPHLKVMISLGGWTWSRGFAEAARPENREAFVASCIDAYIHGNLPLFDHAGGPGAAAGVFDGFDIDWEYPAACGLSCGSAEDSANFTALLAEFRRQLDAVRPGLLLSAAVGAGIDKIRVTDPGQYQQHVDFINLMSYDFHGSWESRTNFHSALFDSPNDPSTGDAKLYNSNDAVEALLARGVPAAKLNLGVASYGRGWTEVKNINNGLYQNGKPAPGSLGSGVESYRVLAARNAPRFVDPYSRASWTYDGKTFWSFDDPQTLAEKTTYARVQGLGGVFLWDFSGDDAAGSLITAISDGLR</sequence>
<protein>
    <recommendedName>
        <fullName evidence="3">chitinase</fullName>
        <ecNumber evidence="3">3.2.1.14</ecNumber>
    </recommendedName>
</protein>
<evidence type="ECO:0000256" key="4">
    <source>
        <dbReference type="ARBA" id="ARBA00022801"/>
    </source>
</evidence>
<evidence type="ECO:0000313" key="13">
    <source>
        <dbReference type="Proteomes" id="UP000519004"/>
    </source>
</evidence>
<dbReference type="SUPFAM" id="SSF51445">
    <property type="entry name" value="(Trans)glycosidases"/>
    <property type="match status" value="1"/>
</dbReference>
<dbReference type="Proteomes" id="UP000519004">
    <property type="component" value="Unassembled WGS sequence"/>
</dbReference>
<dbReference type="GO" id="GO:0008843">
    <property type="term" value="F:endochitinase activity"/>
    <property type="evidence" value="ECO:0007669"/>
    <property type="project" value="UniProtKB-EC"/>
</dbReference>
<dbReference type="InterPro" id="IPR001579">
    <property type="entry name" value="Glyco_hydro_18_chit_AS"/>
</dbReference>
<comment type="caution">
    <text evidence="12">The sequence shown here is derived from an EMBL/GenBank/DDBJ whole genome shotgun (WGS) entry which is preliminary data.</text>
</comment>
<dbReference type="PANTHER" id="PTHR11177">
    <property type="entry name" value="CHITINASE"/>
    <property type="match status" value="1"/>
</dbReference>
<dbReference type="SMART" id="SM00060">
    <property type="entry name" value="FN3"/>
    <property type="match status" value="1"/>
</dbReference>
<gene>
    <name evidence="12" type="ORF">HNQ58_000249</name>
</gene>
<dbReference type="AlphaFoldDB" id="A0A7W7XX53"/>
<evidence type="ECO:0000256" key="9">
    <source>
        <dbReference type="SAM" id="SignalP"/>
    </source>
</evidence>
<dbReference type="GO" id="GO:0006032">
    <property type="term" value="P:chitin catabolic process"/>
    <property type="evidence" value="ECO:0007669"/>
    <property type="project" value="UniProtKB-KW"/>
</dbReference>
<comment type="catalytic activity">
    <reaction evidence="1">
        <text>Random endo-hydrolysis of N-acetyl-beta-D-glucosaminide (1-&gt;4)-beta-linkages in chitin and chitodextrins.</text>
        <dbReference type="EC" id="3.2.1.14"/>
    </reaction>
</comment>
<evidence type="ECO:0000256" key="2">
    <source>
        <dbReference type="ARBA" id="ARBA00009121"/>
    </source>
</evidence>
<dbReference type="EC" id="3.2.1.14" evidence="3"/>
<evidence type="ECO:0000313" key="12">
    <source>
        <dbReference type="EMBL" id="MBB5014378.1"/>
    </source>
</evidence>
<organism evidence="12 13">
    <name type="scientific">Rehaibacterium terrae</name>
    <dbReference type="NCBI Taxonomy" id="1341696"/>
    <lineage>
        <taxon>Bacteria</taxon>
        <taxon>Pseudomonadati</taxon>
        <taxon>Pseudomonadota</taxon>
        <taxon>Gammaproteobacteria</taxon>
        <taxon>Lysobacterales</taxon>
        <taxon>Lysobacteraceae</taxon>
        <taxon>Rehaibacterium</taxon>
    </lineage>
</organism>
<dbReference type="InterPro" id="IPR029070">
    <property type="entry name" value="Chitinase_insertion_sf"/>
</dbReference>
<dbReference type="GO" id="GO:0000272">
    <property type="term" value="P:polysaccharide catabolic process"/>
    <property type="evidence" value="ECO:0007669"/>
    <property type="project" value="UniProtKB-KW"/>
</dbReference>
<evidence type="ECO:0000256" key="1">
    <source>
        <dbReference type="ARBA" id="ARBA00000822"/>
    </source>
</evidence>
<dbReference type="PANTHER" id="PTHR11177:SF317">
    <property type="entry name" value="CHITINASE 12-RELATED"/>
    <property type="match status" value="1"/>
</dbReference>
<evidence type="ECO:0000256" key="7">
    <source>
        <dbReference type="ARBA" id="ARBA00023326"/>
    </source>
</evidence>
<keyword evidence="9" id="KW-0732">Signal</keyword>
<dbReference type="GO" id="GO:0008061">
    <property type="term" value="F:chitin binding"/>
    <property type="evidence" value="ECO:0007669"/>
    <property type="project" value="InterPro"/>
</dbReference>
<dbReference type="SMART" id="SM00636">
    <property type="entry name" value="Glyco_18"/>
    <property type="match status" value="1"/>
</dbReference>
<keyword evidence="7" id="KW-0119">Carbohydrate metabolism</keyword>
<dbReference type="InterPro" id="IPR036116">
    <property type="entry name" value="FN3_sf"/>
</dbReference>
<feature type="signal peptide" evidence="9">
    <location>
        <begin position="1"/>
        <end position="23"/>
    </location>
</feature>
<feature type="chain" id="PRO_5031429088" description="chitinase" evidence="9">
    <location>
        <begin position="24"/>
        <end position="629"/>
    </location>
</feature>
<dbReference type="Gene3D" id="2.60.40.10">
    <property type="entry name" value="Immunoglobulins"/>
    <property type="match status" value="2"/>
</dbReference>
<dbReference type="PROSITE" id="PS50853">
    <property type="entry name" value="FN3"/>
    <property type="match status" value="1"/>
</dbReference>
<dbReference type="CDD" id="cd00063">
    <property type="entry name" value="FN3"/>
    <property type="match status" value="1"/>
</dbReference>
<dbReference type="InterPro" id="IPR050314">
    <property type="entry name" value="Glycosyl_Hydrlase_18"/>
</dbReference>